<evidence type="ECO:0000313" key="4">
    <source>
        <dbReference type="Proteomes" id="UP000189701"/>
    </source>
</evidence>
<dbReference type="RefSeq" id="XP_009794050.1">
    <property type="nucleotide sequence ID" value="XM_009795748.1"/>
</dbReference>
<evidence type="ECO:0000256" key="1">
    <source>
        <dbReference type="PROSITE-ProRule" id="PRU00047"/>
    </source>
</evidence>
<dbReference type="AlphaFoldDB" id="A0A1U7Y5I5"/>
<keyword evidence="4" id="KW-1185">Reference proteome</keyword>
<feature type="region of interest" description="Disordered" evidence="2">
    <location>
        <begin position="90"/>
        <end position="126"/>
    </location>
</feature>
<protein>
    <submittedName>
        <fullName evidence="5">Uncharacterized protein LOC104240853</fullName>
    </submittedName>
</protein>
<reference evidence="5" key="2">
    <citation type="submission" date="2025-08" db="UniProtKB">
        <authorList>
            <consortium name="RefSeq"/>
        </authorList>
    </citation>
    <scope>IDENTIFICATION</scope>
    <source>
        <tissue evidence="5">Leaf</tissue>
    </source>
</reference>
<feature type="compositionally biased region" description="Low complexity" evidence="2">
    <location>
        <begin position="90"/>
        <end position="99"/>
    </location>
</feature>
<dbReference type="SMART" id="SM00343">
    <property type="entry name" value="ZnF_C2HC"/>
    <property type="match status" value="1"/>
</dbReference>
<keyword evidence="1" id="KW-0862">Zinc</keyword>
<evidence type="ECO:0000256" key="2">
    <source>
        <dbReference type="SAM" id="MobiDB-lite"/>
    </source>
</evidence>
<accession>A0A1U7Y5I5</accession>
<dbReference type="Gene3D" id="4.10.60.10">
    <property type="entry name" value="Zinc finger, CCHC-type"/>
    <property type="match status" value="1"/>
</dbReference>
<dbReference type="GO" id="GO:0008270">
    <property type="term" value="F:zinc ion binding"/>
    <property type="evidence" value="ECO:0007669"/>
    <property type="project" value="UniProtKB-KW"/>
</dbReference>
<keyword evidence="1" id="KW-0479">Metal-binding</keyword>
<dbReference type="GO" id="GO:0003676">
    <property type="term" value="F:nucleic acid binding"/>
    <property type="evidence" value="ECO:0007669"/>
    <property type="project" value="InterPro"/>
</dbReference>
<feature type="domain" description="CCHC-type" evidence="3">
    <location>
        <begin position="63"/>
        <end position="77"/>
    </location>
</feature>
<gene>
    <name evidence="5" type="primary">LOC104240853</name>
</gene>
<reference evidence="4" key="1">
    <citation type="journal article" date="2013" name="Genome Biol.">
        <title>Reference genomes and transcriptomes of Nicotiana sylvestris and Nicotiana tomentosiformis.</title>
        <authorList>
            <person name="Sierro N."/>
            <person name="Battey J.N."/>
            <person name="Ouadi S."/>
            <person name="Bovet L."/>
            <person name="Goepfert S."/>
            <person name="Bakaher N."/>
            <person name="Peitsch M.C."/>
            <person name="Ivanov N.V."/>
        </authorList>
    </citation>
    <scope>NUCLEOTIDE SEQUENCE [LARGE SCALE GENOMIC DNA]</scope>
</reference>
<dbReference type="Proteomes" id="UP000189701">
    <property type="component" value="Unplaced"/>
</dbReference>
<organism evidence="4 5">
    <name type="scientific">Nicotiana sylvestris</name>
    <name type="common">Wood tobacco</name>
    <name type="synonym">South American tobacco</name>
    <dbReference type="NCBI Taxonomy" id="4096"/>
    <lineage>
        <taxon>Eukaryota</taxon>
        <taxon>Viridiplantae</taxon>
        <taxon>Streptophyta</taxon>
        <taxon>Embryophyta</taxon>
        <taxon>Tracheophyta</taxon>
        <taxon>Spermatophyta</taxon>
        <taxon>Magnoliopsida</taxon>
        <taxon>eudicotyledons</taxon>
        <taxon>Gunneridae</taxon>
        <taxon>Pentapetalae</taxon>
        <taxon>asterids</taxon>
        <taxon>lamiids</taxon>
        <taxon>Solanales</taxon>
        <taxon>Solanaceae</taxon>
        <taxon>Nicotianoideae</taxon>
        <taxon>Nicotianeae</taxon>
        <taxon>Nicotiana</taxon>
    </lineage>
</organism>
<sequence>MDLTRIAMDGQKRPWIEVEKGQGSRILGFQNQRDSAYMRAPPPRCSQCGRAYSGQCLQGSNVCYTCGGHSHYMRDCPMNDRSGMVQPTRSITVSSSSVRPQERGPQASAGRGRGRGGASSSSSSGSQNRIYALASCHDPEATPNDLSGILIIGNIRSY</sequence>
<dbReference type="InterPro" id="IPR001878">
    <property type="entry name" value="Znf_CCHC"/>
</dbReference>
<name>A0A1U7Y5I5_NICSY</name>
<evidence type="ECO:0000259" key="3">
    <source>
        <dbReference type="PROSITE" id="PS50158"/>
    </source>
</evidence>
<keyword evidence="1" id="KW-0863">Zinc-finger</keyword>
<evidence type="ECO:0000313" key="5">
    <source>
        <dbReference type="RefSeq" id="XP_009794050.1"/>
    </source>
</evidence>
<proteinExistence type="predicted"/>
<dbReference type="PROSITE" id="PS50158">
    <property type="entry name" value="ZF_CCHC"/>
    <property type="match status" value="1"/>
</dbReference>